<accession>A0A239A416</accession>
<gene>
    <name evidence="2" type="ORF">SAMN05216252_101768</name>
</gene>
<keyword evidence="1" id="KW-0472">Membrane</keyword>
<proteinExistence type="predicted"/>
<evidence type="ECO:0000313" key="3">
    <source>
        <dbReference type="Proteomes" id="UP000198280"/>
    </source>
</evidence>
<dbReference type="NCBIfam" id="NF040912">
    <property type="entry name" value="SGM_5486_fam"/>
    <property type="match status" value="1"/>
</dbReference>
<organism evidence="2 3">
    <name type="scientific">Actinacidiphila glaucinigra</name>
    <dbReference type="NCBI Taxonomy" id="235986"/>
    <lineage>
        <taxon>Bacteria</taxon>
        <taxon>Bacillati</taxon>
        <taxon>Actinomycetota</taxon>
        <taxon>Actinomycetes</taxon>
        <taxon>Kitasatosporales</taxon>
        <taxon>Streptomycetaceae</taxon>
        <taxon>Actinacidiphila</taxon>
    </lineage>
</organism>
<protein>
    <submittedName>
        <fullName evidence="2">Uncharacterized protein</fullName>
    </submittedName>
</protein>
<evidence type="ECO:0000313" key="2">
    <source>
        <dbReference type="EMBL" id="SNR90385.1"/>
    </source>
</evidence>
<keyword evidence="1" id="KW-0812">Transmembrane</keyword>
<sequence length="40" mass="4248">MPVLEPDPPQPQKKLLIIFGLMMAVPAFVAVIAVIGAKFG</sequence>
<reference evidence="2 3" key="1">
    <citation type="submission" date="2017-06" db="EMBL/GenBank/DDBJ databases">
        <authorList>
            <person name="Kim H.J."/>
            <person name="Triplett B.A."/>
        </authorList>
    </citation>
    <scope>NUCLEOTIDE SEQUENCE [LARGE SCALE GENOMIC DNA]</scope>
    <source>
        <strain evidence="2 3">CGMCC 4.1858</strain>
    </source>
</reference>
<dbReference type="EMBL" id="FZOF01000001">
    <property type="protein sequence ID" value="SNR90385.1"/>
    <property type="molecule type" value="Genomic_DNA"/>
</dbReference>
<dbReference type="RefSeq" id="WP_265737379.1">
    <property type="nucleotide sequence ID" value="NZ_CP108152.1"/>
</dbReference>
<keyword evidence="3" id="KW-1185">Reference proteome</keyword>
<dbReference type="AlphaFoldDB" id="A0A239A416"/>
<feature type="transmembrane region" description="Helical" evidence="1">
    <location>
        <begin position="15"/>
        <end position="37"/>
    </location>
</feature>
<keyword evidence="1" id="KW-1133">Transmembrane helix</keyword>
<dbReference type="GeneID" id="95789215"/>
<dbReference type="Proteomes" id="UP000198280">
    <property type="component" value="Unassembled WGS sequence"/>
</dbReference>
<dbReference type="InterPro" id="IPR049750">
    <property type="entry name" value="SGM_5486-like-assoc"/>
</dbReference>
<evidence type="ECO:0000256" key="1">
    <source>
        <dbReference type="SAM" id="Phobius"/>
    </source>
</evidence>
<name>A0A239A416_9ACTN</name>